<keyword evidence="1" id="KW-0175">Coiled coil</keyword>
<dbReference type="AlphaFoldDB" id="A0A4S4MDN5"/>
<dbReference type="Proteomes" id="UP000308730">
    <property type="component" value="Unassembled WGS sequence"/>
</dbReference>
<feature type="compositionally biased region" description="Basic residues" evidence="2">
    <location>
        <begin position="47"/>
        <end position="60"/>
    </location>
</feature>
<name>A0A4S4MDN5_9APHY</name>
<comment type="caution">
    <text evidence="3">The sequence shown here is derived from an EMBL/GenBank/DDBJ whole genome shotgun (WGS) entry which is preliminary data.</text>
</comment>
<sequence length="823" mass="93687">MSTEQLSEPGANPENRRDEDAATIAKRMQDNLELEEQESQGEPKAINKGKGRAMQKKQKKKADEDEDEDEDDEDEDIAMLDAEMNPDRQEPEDEVADDEEYGKSQKKKAPRTKKGRTKTSGKKAAVVLKRPTEVGLPKWEQQQAEFRKELDAATLFYAPTLLVEGKSEEFHLIFRRYNLRQPEEGGVLSLMKSLDEQVREWWSEDAVICLVVRPEQISNADALAEKQKTPLADYTQYENIEWSPAHAEEERLALGGLHRARALERLRKKYDQRVERATRRATRVQNQKKRDPAAEADALNELAVAERDSQTLNWWLFRVLDQSKVSIELAQWLSANTTRKQVVAQDSEQMVSRVREAMGEGRGVFLSREMGSPEWMTAIKKNCSKGTNLNGGPGQVGKAVLVPPWLRMVIWLLPWSYYHTSDVTNPKIWVSSYMSGVPSVWLHFIEQWALQLTYMSSMEPLDSHFRPVQIIVAYRKWYKCAKRLVEAQMLRSKVNASAGAKNGNSDDEETPEDNPIDPDTRVPGATVLLTDDQLTRLKKMAAKCRESDIIQGVSDTYSAEEMEEPDVDTDAYNEEIMVELDRHFNTMMRPVLDDFMCPDSLEWKAAWWKMTDFSYQYLLAQWKKLGYTEPEMDILEARWLCQTYVRERTYSPYMTDSAAAALYTSLLGVKEGLNWFAFMIEPLSFTLARAKYDPNNVDPLHIAMQTLTETGQIASKEDASDVFFEFILHNRKSHFVPLTALVMNNMGGPLQAFLSADRSTLLKTMTTDLAQFKSSDVGKFLLNSSGDIFALQTDTLKGYLNSLQLAYKAAAASKRAGTSKTPA</sequence>
<feature type="compositionally biased region" description="Acidic residues" evidence="2">
    <location>
        <begin position="90"/>
        <end position="100"/>
    </location>
</feature>
<protein>
    <submittedName>
        <fullName evidence="3">Uncharacterized protein</fullName>
    </submittedName>
</protein>
<gene>
    <name evidence="3" type="ORF">EUX98_g8443</name>
</gene>
<feature type="region of interest" description="Disordered" evidence="2">
    <location>
        <begin position="495"/>
        <end position="523"/>
    </location>
</feature>
<feature type="compositionally biased region" description="Acidic residues" evidence="2">
    <location>
        <begin position="64"/>
        <end position="78"/>
    </location>
</feature>
<accession>A0A4S4MDN5</accession>
<feature type="compositionally biased region" description="Acidic residues" evidence="2">
    <location>
        <begin position="505"/>
        <end position="516"/>
    </location>
</feature>
<evidence type="ECO:0000256" key="1">
    <source>
        <dbReference type="SAM" id="Coils"/>
    </source>
</evidence>
<reference evidence="3 4" key="1">
    <citation type="submission" date="2019-02" db="EMBL/GenBank/DDBJ databases">
        <title>Genome sequencing of the rare red list fungi Antrodiella citrinella (Flaviporus citrinellus).</title>
        <authorList>
            <person name="Buettner E."/>
            <person name="Kellner H."/>
        </authorList>
    </citation>
    <scope>NUCLEOTIDE SEQUENCE [LARGE SCALE GENOMIC DNA]</scope>
    <source>
        <strain evidence="3 4">DSM 108506</strain>
    </source>
</reference>
<evidence type="ECO:0000256" key="2">
    <source>
        <dbReference type="SAM" id="MobiDB-lite"/>
    </source>
</evidence>
<proteinExistence type="predicted"/>
<evidence type="ECO:0000313" key="3">
    <source>
        <dbReference type="EMBL" id="THH21180.1"/>
    </source>
</evidence>
<feature type="region of interest" description="Disordered" evidence="2">
    <location>
        <begin position="1"/>
        <end position="124"/>
    </location>
</feature>
<feature type="coiled-coil region" evidence="1">
    <location>
        <begin position="260"/>
        <end position="287"/>
    </location>
</feature>
<keyword evidence="4" id="KW-1185">Reference proteome</keyword>
<feature type="non-terminal residue" evidence="3">
    <location>
        <position position="823"/>
    </location>
</feature>
<organism evidence="3 4">
    <name type="scientific">Antrodiella citrinella</name>
    <dbReference type="NCBI Taxonomy" id="2447956"/>
    <lineage>
        <taxon>Eukaryota</taxon>
        <taxon>Fungi</taxon>
        <taxon>Dikarya</taxon>
        <taxon>Basidiomycota</taxon>
        <taxon>Agaricomycotina</taxon>
        <taxon>Agaricomycetes</taxon>
        <taxon>Polyporales</taxon>
        <taxon>Steccherinaceae</taxon>
        <taxon>Antrodiella</taxon>
    </lineage>
</organism>
<evidence type="ECO:0000313" key="4">
    <source>
        <dbReference type="Proteomes" id="UP000308730"/>
    </source>
</evidence>
<feature type="compositionally biased region" description="Basic residues" evidence="2">
    <location>
        <begin position="104"/>
        <end position="121"/>
    </location>
</feature>
<dbReference type="EMBL" id="SGPM01000461">
    <property type="protein sequence ID" value="THH21180.1"/>
    <property type="molecule type" value="Genomic_DNA"/>
</dbReference>